<feature type="region of interest" description="Disordered" evidence="1">
    <location>
        <begin position="594"/>
        <end position="618"/>
    </location>
</feature>
<sequence length="1049" mass="118809">MEDQNPWRKAYIGSARVRCASLVHAESPEASLDSAKLKRLINIFALSGCQRLDENHRIRVLLTEDEHRKLTHIISPQSLSEPALPLIDLGDGRLTYLHGRHRLAACQSVMPPWDQWWGVDFYLRSKISNRLQIEHLVHFDNTQPYNDGVIFREICAWSRDNSERRKLWLSRLAPNPSKLRDLQQLLRQPRQSSLLEAFVSLFPLDGLWQDFRIGTFHRILTMHCTEELTHYLRHLRQTWIHLLGGASTDAYVDAATVRSLQGRSPRYSLSDRAHIKQSIDDRKAFCWITDEDQRRGVLERCCKLEHTIPSIRTFLEDTKWLEPGSKIVRRLFPLKSSNSIRRTLNACYAGPEAQHGQGFAESYRALWLYALKYFPELDSLRPRQESRKSSTLQLRSSGEAWGEFIRLAGSLHFQAPVTNLADLQQTTERAAANRAPPLTVPIQLHPKLAIPFHQDFDIKHRCGRVFELAYKANQVNLSLENIYRTFTDADAGSHITPFAISRDTFRAFFGFQRHCTLEVLVDPEDYILPSLQNNEVYHGTQIPTEPSQSQSNNEPGEDQEMADQEQHLQSREAPPPPTTQTTQFQYLGAFQNTSMHQGPAETDNQFREDPSRGQEMANQVQQLQPCEAPLPPVTETTQFQEFGAFQSTSTSDPPAETDTLSRDDPGDHQEMVNQVEQLQSYEAPPPLASGISQRPPTEVETPHGVISQVASGMSQPARQDDSSIIGRTEASEDVLPESLSYVDSDEQRIGLAGSYYHQNDTDNLFEGENSDDESQELSAHTKKGRLIITDQTKTMQQTVIAEKVRSVEQMTAVATSAQSTITEQPAVAARPAAAGLRTQTRIGTKRSSILIDKSSHPKAPRRDVRSETPLQMLIVGLHAVYVQSKKDLGIENILIENLGRTRMDEDYRVYFYGRCDIAFDSVKHHVASLIRQGRQIYQVTVKVLGAGEWLTLSPLLQIDSARLFTVYYAHAPGLPLTVTGLLPSKQSTRGALDFEVFPWDEELGEWKLDPEVGREWARKVRARERKRSSTQTTAAPSPPIPSDTEESEL</sequence>
<feature type="region of interest" description="Disordered" evidence="1">
    <location>
        <begin position="540"/>
        <end position="581"/>
    </location>
</feature>
<dbReference type="InterPro" id="IPR022198">
    <property type="entry name" value="DUF3723"/>
</dbReference>
<dbReference type="OrthoDB" id="4227485at2759"/>
<dbReference type="Proteomes" id="UP000094526">
    <property type="component" value="Unassembled WGS sequence"/>
</dbReference>
<feature type="compositionally biased region" description="Polar residues" evidence="1">
    <location>
        <begin position="540"/>
        <end position="554"/>
    </location>
</feature>
<evidence type="ECO:0000313" key="3">
    <source>
        <dbReference type="Proteomes" id="UP000094526"/>
    </source>
</evidence>
<dbReference type="Pfam" id="PF12520">
    <property type="entry name" value="DUF3723"/>
    <property type="match status" value="1"/>
</dbReference>
<accession>A0A1C1CW94</accession>
<name>A0A1C1CW94_9EURO</name>
<dbReference type="AlphaFoldDB" id="A0A1C1CW94"/>
<dbReference type="EMBL" id="LGRB01000008">
    <property type="protein sequence ID" value="OCT52720.1"/>
    <property type="molecule type" value="Genomic_DNA"/>
</dbReference>
<feature type="region of interest" description="Disordered" evidence="1">
    <location>
        <begin position="1019"/>
        <end position="1049"/>
    </location>
</feature>
<comment type="caution">
    <text evidence="2">The sequence shown here is derived from an EMBL/GenBank/DDBJ whole genome shotgun (WGS) entry which is preliminary data.</text>
</comment>
<proteinExistence type="predicted"/>
<keyword evidence="3" id="KW-1185">Reference proteome</keyword>
<evidence type="ECO:0000313" key="2">
    <source>
        <dbReference type="EMBL" id="OCT52720.1"/>
    </source>
</evidence>
<feature type="compositionally biased region" description="Basic residues" evidence="1">
    <location>
        <begin position="1019"/>
        <end position="1028"/>
    </location>
</feature>
<evidence type="ECO:0000256" key="1">
    <source>
        <dbReference type="SAM" id="MobiDB-lite"/>
    </source>
</evidence>
<feature type="region of interest" description="Disordered" evidence="1">
    <location>
        <begin position="645"/>
        <end position="667"/>
    </location>
</feature>
<dbReference type="STRING" id="86049.A0A1C1CW94"/>
<dbReference type="VEuPathDB" id="FungiDB:CLCR_09503"/>
<gene>
    <name evidence="2" type="ORF">CLCR_09503</name>
</gene>
<reference evidence="3" key="1">
    <citation type="submission" date="2015-07" db="EMBL/GenBank/DDBJ databases">
        <authorList>
            <person name="Teixeira M.M."/>
            <person name="Souza R.C."/>
            <person name="Almeida L.G."/>
            <person name="Vicente V.A."/>
            <person name="de Hoog S."/>
            <person name="Bocca A.L."/>
            <person name="de Almeida S.R."/>
            <person name="Vasconcelos A.T."/>
            <person name="Felipe M.S."/>
        </authorList>
    </citation>
    <scope>NUCLEOTIDE SEQUENCE [LARGE SCALE GENOMIC DNA]</scope>
    <source>
        <strain evidence="3">KSF</strain>
    </source>
</reference>
<protein>
    <submittedName>
        <fullName evidence="2">Uncharacterized protein</fullName>
    </submittedName>
</protein>
<organism evidence="2 3">
    <name type="scientific">Cladophialophora carrionii</name>
    <dbReference type="NCBI Taxonomy" id="86049"/>
    <lineage>
        <taxon>Eukaryota</taxon>
        <taxon>Fungi</taxon>
        <taxon>Dikarya</taxon>
        <taxon>Ascomycota</taxon>
        <taxon>Pezizomycotina</taxon>
        <taxon>Eurotiomycetes</taxon>
        <taxon>Chaetothyriomycetidae</taxon>
        <taxon>Chaetothyriales</taxon>
        <taxon>Herpotrichiellaceae</taxon>
        <taxon>Cladophialophora</taxon>
    </lineage>
</organism>